<reference evidence="1 2" key="1">
    <citation type="submission" date="2015-06" db="EMBL/GenBank/DDBJ databases">
        <title>Survival trade-offs in plant roots during colonization by closely related pathogenic and mutualistic fungi.</title>
        <authorList>
            <person name="Hacquard S."/>
            <person name="Kracher B."/>
            <person name="Hiruma K."/>
            <person name="Weinman A."/>
            <person name="Muench P."/>
            <person name="Garrido Oter R."/>
            <person name="Ver Loren van Themaat E."/>
            <person name="Dallerey J.-F."/>
            <person name="Damm U."/>
            <person name="Henrissat B."/>
            <person name="Lespinet O."/>
            <person name="Thon M."/>
            <person name="Kemen E."/>
            <person name="McHardy A.C."/>
            <person name="Schulze-Lefert P."/>
            <person name="O'Connell R.J."/>
        </authorList>
    </citation>
    <scope>NUCLEOTIDE SEQUENCE [LARGE SCALE GENOMIC DNA]</scope>
    <source>
        <strain evidence="1 2">MAFF 238704</strain>
    </source>
</reference>
<gene>
    <name evidence="1" type="ORF">CI238_13179</name>
</gene>
<dbReference type="Proteomes" id="UP000076584">
    <property type="component" value="Unassembled WGS sequence"/>
</dbReference>
<organism evidence="1 2">
    <name type="scientific">Colletotrichum incanum</name>
    <name type="common">Soybean anthracnose fungus</name>
    <dbReference type="NCBI Taxonomy" id="1573173"/>
    <lineage>
        <taxon>Eukaryota</taxon>
        <taxon>Fungi</taxon>
        <taxon>Dikarya</taxon>
        <taxon>Ascomycota</taxon>
        <taxon>Pezizomycotina</taxon>
        <taxon>Sordariomycetes</taxon>
        <taxon>Hypocreomycetidae</taxon>
        <taxon>Glomerellales</taxon>
        <taxon>Glomerellaceae</taxon>
        <taxon>Colletotrichum</taxon>
        <taxon>Colletotrichum spaethianum species complex</taxon>
    </lineage>
</organism>
<keyword evidence="2" id="KW-1185">Reference proteome</keyword>
<evidence type="ECO:0000313" key="2">
    <source>
        <dbReference type="Proteomes" id="UP000076584"/>
    </source>
</evidence>
<accession>A0A167AUN1</accession>
<comment type="caution">
    <text evidence="1">The sequence shown here is derived from an EMBL/GenBank/DDBJ whole genome shotgun (WGS) entry which is preliminary data.</text>
</comment>
<evidence type="ECO:0000313" key="1">
    <source>
        <dbReference type="EMBL" id="KZL80541.1"/>
    </source>
</evidence>
<protein>
    <submittedName>
        <fullName evidence="1">Uncharacterized protein</fullName>
    </submittedName>
</protein>
<name>A0A167AUN1_COLIC</name>
<feature type="non-terminal residue" evidence="1">
    <location>
        <position position="1"/>
    </location>
</feature>
<dbReference type="EMBL" id="LFIW01001877">
    <property type="protein sequence ID" value="KZL80541.1"/>
    <property type="molecule type" value="Genomic_DNA"/>
</dbReference>
<proteinExistence type="predicted"/>
<dbReference type="AlphaFoldDB" id="A0A167AUN1"/>
<sequence length="21" mass="2692">LFRYRQYTLHSLFPCEDRLSF</sequence>